<accession>D4AVJ3</accession>
<comment type="caution">
    <text evidence="2">The sequence shown here is derived from an EMBL/GenBank/DDBJ whole genome shotgun (WGS) entry which is preliminary data.</text>
</comment>
<evidence type="ECO:0000313" key="2">
    <source>
        <dbReference type="EMBL" id="EFE32749.1"/>
    </source>
</evidence>
<dbReference type="HOGENOM" id="CLU_1959041_0_0_1"/>
<feature type="compositionally biased region" description="Basic and acidic residues" evidence="1">
    <location>
        <begin position="94"/>
        <end position="107"/>
    </location>
</feature>
<dbReference type="AlphaFoldDB" id="D4AVJ3"/>
<protein>
    <submittedName>
        <fullName evidence="2">Uncharacterized protein</fullName>
    </submittedName>
</protein>
<dbReference type="KEGG" id="abe:ARB_00207"/>
<feature type="compositionally biased region" description="Basic and acidic residues" evidence="1">
    <location>
        <begin position="66"/>
        <end position="75"/>
    </location>
</feature>
<dbReference type="Proteomes" id="UP000008866">
    <property type="component" value="Unassembled WGS sequence"/>
</dbReference>
<dbReference type="EMBL" id="ABSU01000013">
    <property type="protein sequence ID" value="EFE32749.1"/>
    <property type="molecule type" value="Genomic_DNA"/>
</dbReference>
<dbReference type="RefSeq" id="XP_003013389.1">
    <property type="nucleotide sequence ID" value="XM_003013343.1"/>
</dbReference>
<dbReference type="GeneID" id="9519425"/>
<organism evidence="2 3">
    <name type="scientific">Arthroderma benhamiae (strain ATCC MYA-4681 / CBS 112371)</name>
    <name type="common">Trichophyton mentagrophytes</name>
    <dbReference type="NCBI Taxonomy" id="663331"/>
    <lineage>
        <taxon>Eukaryota</taxon>
        <taxon>Fungi</taxon>
        <taxon>Dikarya</taxon>
        <taxon>Ascomycota</taxon>
        <taxon>Pezizomycotina</taxon>
        <taxon>Eurotiomycetes</taxon>
        <taxon>Eurotiomycetidae</taxon>
        <taxon>Onygenales</taxon>
        <taxon>Arthrodermataceae</taxon>
        <taxon>Trichophyton</taxon>
    </lineage>
</organism>
<proteinExistence type="predicted"/>
<gene>
    <name evidence="2" type="ORF">ARB_00207</name>
</gene>
<sequence>MTPDCMLFMQQRRRNGKGGVGGGGMLEERRSYLKSCASSTQKRSRIREREEEEEEEASSQQGGGDRSLRRWEMKGRGGRPGGLLYLKQGRRQRHETDERTRSPPEKRKSQRGKRNEGTPAGIFWHVED</sequence>
<keyword evidence="3" id="KW-1185">Reference proteome</keyword>
<reference evidence="3" key="1">
    <citation type="journal article" date="2011" name="Genome Biol.">
        <title>Comparative and functional genomics provide insights into the pathogenicity of dermatophytic fungi.</title>
        <authorList>
            <person name="Burmester A."/>
            <person name="Shelest E."/>
            <person name="Gloeckner G."/>
            <person name="Heddergott C."/>
            <person name="Schindler S."/>
            <person name="Staib P."/>
            <person name="Heidel A."/>
            <person name="Felder M."/>
            <person name="Petzold A."/>
            <person name="Szafranski K."/>
            <person name="Feuermann M."/>
            <person name="Pedruzzi I."/>
            <person name="Priebe S."/>
            <person name="Groth M."/>
            <person name="Winkler R."/>
            <person name="Li W."/>
            <person name="Kniemeyer O."/>
            <person name="Schroeckh V."/>
            <person name="Hertweck C."/>
            <person name="Hube B."/>
            <person name="White T.C."/>
            <person name="Platzer M."/>
            <person name="Guthke R."/>
            <person name="Heitman J."/>
            <person name="Woestemeyer J."/>
            <person name="Zipfel P.F."/>
            <person name="Monod M."/>
            <person name="Brakhage A.A."/>
        </authorList>
    </citation>
    <scope>NUCLEOTIDE SEQUENCE [LARGE SCALE GENOMIC DNA]</scope>
    <source>
        <strain evidence="3">ATCC MYA-4681 / CBS 112371</strain>
    </source>
</reference>
<name>D4AVJ3_ARTBC</name>
<evidence type="ECO:0000256" key="1">
    <source>
        <dbReference type="SAM" id="MobiDB-lite"/>
    </source>
</evidence>
<feature type="region of interest" description="Disordered" evidence="1">
    <location>
        <begin position="1"/>
        <end position="128"/>
    </location>
</feature>
<evidence type="ECO:0000313" key="3">
    <source>
        <dbReference type="Proteomes" id="UP000008866"/>
    </source>
</evidence>